<dbReference type="Proteomes" id="UP000306319">
    <property type="component" value="Unassembled WGS sequence"/>
</dbReference>
<keyword evidence="2" id="KW-1185">Reference proteome</keyword>
<protein>
    <submittedName>
        <fullName evidence="1">Uncharacterized protein</fullName>
    </submittedName>
</protein>
<sequence length="147" mass="15560">MATYNSEEISLMAPAGAVYSKLSNLDNLRSLLEKVPADKIPADKLEMFNSISVTPDSVTVPGGPVGALTFRMKEKVEPTLIKLAGEGLPPGIALSLSLHITPEGESTSKAKVTIDISIPAMLKPMVSGPLQKMADQFGQVLRAIPFA</sequence>
<evidence type="ECO:0000313" key="1">
    <source>
        <dbReference type="EMBL" id="TGY80845.1"/>
    </source>
</evidence>
<proteinExistence type="predicted"/>
<evidence type="ECO:0000313" key="2">
    <source>
        <dbReference type="Proteomes" id="UP000306319"/>
    </source>
</evidence>
<dbReference type="EMBL" id="SRYB01000001">
    <property type="protein sequence ID" value="TGY80845.1"/>
    <property type="molecule type" value="Genomic_DNA"/>
</dbReference>
<accession>A0AC61RKQ0</accession>
<gene>
    <name evidence="1" type="ORF">E5331_00260</name>
</gene>
<comment type="caution">
    <text evidence="1">The sequence shown here is derived from an EMBL/GenBank/DDBJ whole genome shotgun (WGS) entry which is preliminary data.</text>
</comment>
<name>A0AC61RKQ0_9BACT</name>
<reference evidence="1" key="1">
    <citation type="submission" date="2019-04" db="EMBL/GenBank/DDBJ databases">
        <title>Microbes associate with the intestines of laboratory mice.</title>
        <authorList>
            <person name="Navarre W."/>
            <person name="Wong E."/>
            <person name="Huang K."/>
            <person name="Tropini C."/>
            <person name="Ng K."/>
            <person name="Yu B."/>
        </authorList>
    </citation>
    <scope>NUCLEOTIDE SEQUENCE</scope>
    <source>
        <strain evidence="1">NM04_E33</strain>
    </source>
</reference>
<organism evidence="1 2">
    <name type="scientific">Lepagella muris</name>
    <dbReference type="NCBI Taxonomy" id="3032870"/>
    <lineage>
        <taxon>Bacteria</taxon>
        <taxon>Pseudomonadati</taxon>
        <taxon>Bacteroidota</taxon>
        <taxon>Bacteroidia</taxon>
        <taxon>Bacteroidales</taxon>
        <taxon>Muribaculaceae</taxon>
        <taxon>Lepagella</taxon>
    </lineage>
</organism>